<comment type="caution">
    <text evidence="1">The sequence shown here is derived from an EMBL/GenBank/DDBJ whole genome shotgun (WGS) entry which is preliminary data.</text>
</comment>
<accession>A0ABX1BMC3</accession>
<gene>
    <name evidence="1" type="ORF">HCN51_57355</name>
</gene>
<proteinExistence type="predicted"/>
<evidence type="ECO:0000313" key="1">
    <source>
        <dbReference type="EMBL" id="NJP98891.1"/>
    </source>
</evidence>
<dbReference type="Proteomes" id="UP000696294">
    <property type="component" value="Unassembled WGS sequence"/>
</dbReference>
<dbReference type="EMBL" id="JAATEP010000121">
    <property type="protein sequence ID" value="NJP98891.1"/>
    <property type="molecule type" value="Genomic_DNA"/>
</dbReference>
<reference evidence="1 2" key="1">
    <citation type="submission" date="2020-03" db="EMBL/GenBank/DDBJ databases">
        <title>WGS of actinomycetes isolated from Thailand.</title>
        <authorList>
            <person name="Thawai C."/>
        </authorList>
    </citation>
    <scope>NUCLEOTIDE SEQUENCE [LARGE SCALE GENOMIC DNA]</scope>
    <source>
        <strain evidence="1 2">FMUSA5-5</strain>
    </source>
</reference>
<evidence type="ECO:0000313" key="2">
    <source>
        <dbReference type="Proteomes" id="UP000696294"/>
    </source>
</evidence>
<organism evidence="1 2">
    <name type="scientific">Nonomuraea composti</name>
    <dbReference type="NCBI Taxonomy" id="2720023"/>
    <lineage>
        <taxon>Bacteria</taxon>
        <taxon>Bacillati</taxon>
        <taxon>Actinomycetota</taxon>
        <taxon>Actinomycetes</taxon>
        <taxon>Streptosporangiales</taxon>
        <taxon>Streptosporangiaceae</taxon>
        <taxon>Nonomuraea</taxon>
    </lineage>
</organism>
<keyword evidence="2" id="KW-1185">Reference proteome</keyword>
<sequence length="52" mass="5260">MRSCQYATIPMGKVAGHNAAADLLGLPLVGFAPDPYTTCLDLGVTGGVHTTG</sequence>
<dbReference type="RefSeq" id="WP_168022176.1">
    <property type="nucleotide sequence ID" value="NZ_JAATEP010000121.1"/>
</dbReference>
<name>A0ABX1BMC3_9ACTN</name>
<protein>
    <submittedName>
        <fullName evidence="1">Uncharacterized protein</fullName>
    </submittedName>
</protein>